<accession>A0A841GI84</accession>
<dbReference type="Proteomes" id="UP000585721">
    <property type="component" value="Unassembled WGS sequence"/>
</dbReference>
<protein>
    <submittedName>
        <fullName evidence="1">Uncharacterized protein</fullName>
    </submittedName>
</protein>
<comment type="caution">
    <text evidence="1">The sequence shown here is derived from an EMBL/GenBank/DDBJ whole genome shotgun (WGS) entry which is preliminary data.</text>
</comment>
<dbReference type="EMBL" id="JACHGR010000001">
    <property type="protein sequence ID" value="MBB6054212.1"/>
    <property type="molecule type" value="Genomic_DNA"/>
</dbReference>
<gene>
    <name evidence="1" type="ORF">HNR75_000077</name>
</gene>
<proteinExistence type="predicted"/>
<reference evidence="1 2" key="1">
    <citation type="submission" date="2020-08" db="EMBL/GenBank/DDBJ databases">
        <title>Genomic Encyclopedia of Type Strains, Phase IV (KMG-IV): sequencing the most valuable type-strain genomes for metagenomic binning, comparative biology and taxonomic classification.</title>
        <authorList>
            <person name="Goeker M."/>
        </authorList>
    </citation>
    <scope>NUCLEOTIDE SEQUENCE [LARGE SCALE GENOMIC DNA]</scope>
    <source>
        <strain evidence="1 2">DSM 22975</strain>
    </source>
</reference>
<name>A0A841GI84_9GAMM</name>
<evidence type="ECO:0000313" key="1">
    <source>
        <dbReference type="EMBL" id="MBB6054212.1"/>
    </source>
</evidence>
<dbReference type="AlphaFoldDB" id="A0A841GI84"/>
<dbReference type="RefSeq" id="WP_188025041.1">
    <property type="nucleotide sequence ID" value="NZ_JACHGR010000001.1"/>
</dbReference>
<sequence length="133" mass="15030">MSEKYSVKLYDVVIGYTRFEKADPPLGMVAGKIELLNIDSGYDFFSVYCKETEAQINVDYPDFKFLDAESIRGLGVFHPQEAAVNGTAVTIRGFDSDGFEIEVAGIPKIEYETFFPEHTAAYEDMFNVQLRTE</sequence>
<keyword evidence="2" id="KW-1185">Reference proteome</keyword>
<evidence type="ECO:0000313" key="2">
    <source>
        <dbReference type="Proteomes" id="UP000585721"/>
    </source>
</evidence>
<organism evidence="1 2">
    <name type="scientific">Tolumonas osonensis</name>
    <dbReference type="NCBI Taxonomy" id="675874"/>
    <lineage>
        <taxon>Bacteria</taxon>
        <taxon>Pseudomonadati</taxon>
        <taxon>Pseudomonadota</taxon>
        <taxon>Gammaproteobacteria</taxon>
        <taxon>Aeromonadales</taxon>
        <taxon>Aeromonadaceae</taxon>
        <taxon>Tolumonas</taxon>
    </lineage>
</organism>